<organism evidence="2 3">
    <name type="scientific">Leucobacter exalbidus</name>
    <dbReference type="NCBI Taxonomy" id="662960"/>
    <lineage>
        <taxon>Bacteria</taxon>
        <taxon>Bacillati</taxon>
        <taxon>Actinomycetota</taxon>
        <taxon>Actinomycetes</taxon>
        <taxon>Micrococcales</taxon>
        <taxon>Microbacteriaceae</taxon>
        <taxon>Leucobacter</taxon>
    </lineage>
</organism>
<gene>
    <name evidence="2" type="ORF">JOF28_000119</name>
</gene>
<comment type="caution">
    <text evidence="2">The sequence shown here is derived from an EMBL/GenBank/DDBJ whole genome shotgun (WGS) entry which is preliminary data.</text>
</comment>
<dbReference type="AlphaFoldDB" id="A0A940T2B9"/>
<dbReference type="InterPro" id="IPR010982">
    <property type="entry name" value="Lambda_DNA-bd_dom_sf"/>
</dbReference>
<accession>A0A940T2B9</accession>
<evidence type="ECO:0000313" key="2">
    <source>
        <dbReference type="EMBL" id="MBP1324887.1"/>
    </source>
</evidence>
<proteinExistence type="predicted"/>
<dbReference type="PROSITE" id="PS50943">
    <property type="entry name" value="HTH_CROC1"/>
    <property type="match status" value="1"/>
</dbReference>
<dbReference type="Proteomes" id="UP000675163">
    <property type="component" value="Unassembled WGS sequence"/>
</dbReference>
<dbReference type="GO" id="GO:0003677">
    <property type="term" value="F:DNA binding"/>
    <property type="evidence" value="ECO:0007669"/>
    <property type="project" value="UniProtKB-KW"/>
</dbReference>
<name>A0A940T2B9_9MICO</name>
<dbReference type="Pfam" id="PF01381">
    <property type="entry name" value="HTH_3"/>
    <property type="match status" value="1"/>
</dbReference>
<keyword evidence="3" id="KW-1185">Reference proteome</keyword>
<protein>
    <submittedName>
        <fullName evidence="2">DNA-binding phage protein</fullName>
    </submittedName>
</protein>
<feature type="domain" description="HTH cro/C1-type" evidence="1">
    <location>
        <begin position="1"/>
        <end position="45"/>
    </location>
</feature>
<reference evidence="2" key="1">
    <citation type="submission" date="2021-02" db="EMBL/GenBank/DDBJ databases">
        <title>Sequencing the genomes of 1000 actinobacteria strains.</title>
        <authorList>
            <person name="Klenk H.-P."/>
        </authorList>
    </citation>
    <scope>NUCLEOTIDE SEQUENCE</scope>
    <source>
        <strain evidence="2">DSM 22850</strain>
    </source>
</reference>
<sequence length="68" mass="7237">MSAAELARRAHVTRDTLRAIEHGTGSPKIESLMSVITALGFADHFVSGTDPFKTDSGRALALEVIGKK</sequence>
<dbReference type="InterPro" id="IPR001387">
    <property type="entry name" value="Cro/C1-type_HTH"/>
</dbReference>
<keyword evidence="2" id="KW-0238">DNA-binding</keyword>
<dbReference type="Gene3D" id="1.10.260.40">
    <property type="entry name" value="lambda repressor-like DNA-binding domains"/>
    <property type="match status" value="1"/>
</dbReference>
<evidence type="ECO:0000259" key="1">
    <source>
        <dbReference type="PROSITE" id="PS50943"/>
    </source>
</evidence>
<dbReference type="EMBL" id="JAFIDA010000001">
    <property type="protein sequence ID" value="MBP1324887.1"/>
    <property type="molecule type" value="Genomic_DNA"/>
</dbReference>
<evidence type="ECO:0000313" key="3">
    <source>
        <dbReference type="Proteomes" id="UP000675163"/>
    </source>
</evidence>
<dbReference type="SUPFAM" id="SSF47413">
    <property type="entry name" value="lambda repressor-like DNA-binding domains"/>
    <property type="match status" value="1"/>
</dbReference>
<dbReference type="CDD" id="cd00093">
    <property type="entry name" value="HTH_XRE"/>
    <property type="match status" value="1"/>
</dbReference>